<dbReference type="OrthoDB" id="433924at2759"/>
<keyword evidence="6" id="KW-1185">Reference proteome</keyword>
<evidence type="ECO:0000313" key="5">
    <source>
        <dbReference type="EMBL" id="OHS93681.1"/>
    </source>
</evidence>
<dbReference type="EMBL" id="MLAK01001380">
    <property type="protein sequence ID" value="OHS93681.1"/>
    <property type="molecule type" value="Genomic_DNA"/>
</dbReference>
<dbReference type="GO" id="GO:0005634">
    <property type="term" value="C:nucleus"/>
    <property type="evidence" value="ECO:0007669"/>
    <property type="project" value="UniProtKB-SubCell"/>
</dbReference>
<evidence type="ECO:0000256" key="3">
    <source>
        <dbReference type="SAM" id="MobiDB-lite"/>
    </source>
</evidence>
<dbReference type="Pfam" id="PF00385">
    <property type="entry name" value="Chromo"/>
    <property type="match status" value="1"/>
</dbReference>
<comment type="subcellular location">
    <subcellularLocation>
        <location evidence="1">Nucleus</location>
    </subcellularLocation>
</comment>
<evidence type="ECO:0000256" key="2">
    <source>
        <dbReference type="ARBA" id="ARBA00023242"/>
    </source>
</evidence>
<name>A0A1J4J4Q9_9EUKA</name>
<evidence type="ECO:0000259" key="4">
    <source>
        <dbReference type="PROSITE" id="PS50013"/>
    </source>
</evidence>
<reference evidence="5" key="1">
    <citation type="submission" date="2016-10" db="EMBL/GenBank/DDBJ databases">
        <authorList>
            <person name="Benchimol M."/>
            <person name="Almeida L.G."/>
            <person name="Vasconcelos A.T."/>
            <person name="Perreira-Neves A."/>
            <person name="Rosa I.A."/>
            <person name="Tasca T."/>
            <person name="Bogo M.R."/>
            <person name="de Souza W."/>
        </authorList>
    </citation>
    <scope>NUCLEOTIDE SEQUENCE [LARGE SCALE GENOMIC DNA]</scope>
    <source>
        <strain evidence="5">K</strain>
    </source>
</reference>
<comment type="caution">
    <text evidence="5">The sequence shown here is derived from an EMBL/GenBank/DDBJ whole genome shotgun (WGS) entry which is preliminary data.</text>
</comment>
<organism evidence="5 6">
    <name type="scientific">Tritrichomonas foetus</name>
    <dbReference type="NCBI Taxonomy" id="1144522"/>
    <lineage>
        <taxon>Eukaryota</taxon>
        <taxon>Metamonada</taxon>
        <taxon>Parabasalia</taxon>
        <taxon>Tritrichomonadida</taxon>
        <taxon>Tritrichomonadidae</taxon>
        <taxon>Tritrichomonas</taxon>
    </lineage>
</organism>
<dbReference type="RefSeq" id="XP_068346818.1">
    <property type="nucleotide sequence ID" value="XM_068512983.1"/>
</dbReference>
<sequence>MLENELLIEHDSDGLPQYEVKAIIRQRTKFGRLQYLVKWKRMTSKNNTWEFADNLQCDDLISKFLHGEEEEYEYESETSTDSEADSLPSATPTRNKRAARIKDARPCNIQIPQIAGPIKKEMGPAIFYKSSKEKDKLPKITDGYRLGEKIYFVLTTPDGTTREIPSITAKTKYPLLVIDYLEKCCDFEEEK</sequence>
<keyword evidence="2" id="KW-0539">Nucleus</keyword>
<dbReference type="PANTHER" id="PTHR22812">
    <property type="entry name" value="CHROMOBOX PROTEIN"/>
    <property type="match status" value="1"/>
</dbReference>
<dbReference type="GeneID" id="94847687"/>
<dbReference type="InterPro" id="IPR023780">
    <property type="entry name" value="Chromo_domain"/>
</dbReference>
<dbReference type="InterPro" id="IPR051219">
    <property type="entry name" value="Heterochromatin_chromo-domain"/>
</dbReference>
<dbReference type="CDD" id="cd00024">
    <property type="entry name" value="CD_CSD"/>
    <property type="match status" value="1"/>
</dbReference>
<accession>A0A1J4J4Q9</accession>
<feature type="domain" description="Chromo" evidence="4">
    <location>
        <begin position="18"/>
        <end position="76"/>
    </location>
</feature>
<dbReference type="Proteomes" id="UP000179807">
    <property type="component" value="Unassembled WGS sequence"/>
</dbReference>
<dbReference type="SUPFAM" id="SSF54160">
    <property type="entry name" value="Chromo domain-like"/>
    <property type="match status" value="1"/>
</dbReference>
<dbReference type="VEuPathDB" id="TrichDB:TRFO_40059"/>
<feature type="region of interest" description="Disordered" evidence="3">
    <location>
        <begin position="71"/>
        <end position="99"/>
    </location>
</feature>
<dbReference type="InterPro" id="IPR000953">
    <property type="entry name" value="Chromo/chromo_shadow_dom"/>
</dbReference>
<evidence type="ECO:0000313" key="6">
    <source>
        <dbReference type="Proteomes" id="UP000179807"/>
    </source>
</evidence>
<evidence type="ECO:0000256" key="1">
    <source>
        <dbReference type="ARBA" id="ARBA00004123"/>
    </source>
</evidence>
<feature type="compositionally biased region" description="Acidic residues" evidence="3">
    <location>
        <begin position="71"/>
        <end position="84"/>
    </location>
</feature>
<dbReference type="InterPro" id="IPR016197">
    <property type="entry name" value="Chromo-like_dom_sf"/>
</dbReference>
<proteinExistence type="predicted"/>
<gene>
    <name evidence="5" type="ORF">TRFO_40059</name>
</gene>
<dbReference type="PROSITE" id="PS50013">
    <property type="entry name" value="CHROMO_2"/>
    <property type="match status" value="1"/>
</dbReference>
<dbReference type="SMART" id="SM00298">
    <property type="entry name" value="CHROMO"/>
    <property type="match status" value="1"/>
</dbReference>
<protein>
    <recommendedName>
        <fullName evidence="4">Chromo domain-containing protein</fullName>
    </recommendedName>
</protein>
<dbReference type="AlphaFoldDB" id="A0A1J4J4Q9"/>
<dbReference type="Gene3D" id="2.40.50.40">
    <property type="match status" value="1"/>
</dbReference>